<evidence type="ECO:0000313" key="2">
    <source>
        <dbReference type="EMBL" id="RDY03935.1"/>
    </source>
</evidence>
<accession>A0A371HMB2</accession>
<feature type="non-terminal residue" evidence="2">
    <location>
        <position position="1"/>
    </location>
</feature>
<dbReference type="Proteomes" id="UP000257109">
    <property type="component" value="Unassembled WGS sequence"/>
</dbReference>
<evidence type="ECO:0000259" key="1">
    <source>
        <dbReference type="Pfam" id="PF25597"/>
    </source>
</evidence>
<evidence type="ECO:0000313" key="3">
    <source>
        <dbReference type="Proteomes" id="UP000257109"/>
    </source>
</evidence>
<comment type="caution">
    <text evidence="2">The sequence shown here is derived from an EMBL/GenBank/DDBJ whole genome shotgun (WGS) entry which is preliminary data.</text>
</comment>
<proteinExistence type="predicted"/>
<dbReference type="EMBL" id="QJKJ01002175">
    <property type="protein sequence ID" value="RDY03935.1"/>
    <property type="molecule type" value="Genomic_DNA"/>
</dbReference>
<dbReference type="Pfam" id="PF25597">
    <property type="entry name" value="SH3_retrovirus"/>
    <property type="match status" value="1"/>
</dbReference>
<dbReference type="AlphaFoldDB" id="A0A371HMB2"/>
<organism evidence="2 3">
    <name type="scientific">Mucuna pruriens</name>
    <name type="common">Velvet bean</name>
    <name type="synonym">Dolichos pruriens</name>
    <dbReference type="NCBI Taxonomy" id="157652"/>
    <lineage>
        <taxon>Eukaryota</taxon>
        <taxon>Viridiplantae</taxon>
        <taxon>Streptophyta</taxon>
        <taxon>Embryophyta</taxon>
        <taxon>Tracheophyta</taxon>
        <taxon>Spermatophyta</taxon>
        <taxon>Magnoliopsida</taxon>
        <taxon>eudicotyledons</taxon>
        <taxon>Gunneridae</taxon>
        <taxon>Pentapetalae</taxon>
        <taxon>rosids</taxon>
        <taxon>fabids</taxon>
        <taxon>Fabales</taxon>
        <taxon>Fabaceae</taxon>
        <taxon>Papilionoideae</taxon>
        <taxon>50 kb inversion clade</taxon>
        <taxon>NPAAA clade</taxon>
        <taxon>indigoferoid/millettioid clade</taxon>
        <taxon>Phaseoleae</taxon>
        <taxon>Mucuna</taxon>
    </lineage>
</organism>
<reference evidence="2" key="1">
    <citation type="submission" date="2018-05" db="EMBL/GenBank/DDBJ databases">
        <title>Draft genome of Mucuna pruriens seed.</title>
        <authorList>
            <person name="Nnadi N.E."/>
            <person name="Vos R."/>
            <person name="Hasami M.H."/>
            <person name="Devisetty U.K."/>
            <person name="Aguiy J.C."/>
        </authorList>
    </citation>
    <scope>NUCLEOTIDE SEQUENCE [LARGE SCALE GENOMIC DNA]</scope>
    <source>
        <strain evidence="2">JCA_2017</strain>
    </source>
</reference>
<dbReference type="OrthoDB" id="1751476at2759"/>
<protein>
    <recommendedName>
        <fullName evidence="1">Retroviral polymerase SH3-like domain-containing protein</fullName>
    </recommendedName>
</protein>
<name>A0A371HMB2_MUCPR</name>
<feature type="domain" description="Retroviral polymerase SH3-like" evidence="1">
    <location>
        <begin position="2"/>
        <end position="41"/>
    </location>
</feature>
<gene>
    <name evidence="2" type="ORF">CR513_12412</name>
</gene>
<dbReference type="InterPro" id="IPR057670">
    <property type="entry name" value="SH3_retrovirus"/>
</dbReference>
<keyword evidence="3" id="KW-1185">Reference proteome</keyword>
<sequence length="104" mass="11934">DNLGKFDPKSDKGTFLGYLTTSKAYRVYNCRTLKVDESIHTLSKELGLDDEPKVDEVETFSRNSNQLIFKDQAQVALLSEVEPKNVKEALLDDRWIKAIREELD</sequence>